<accession>C3MW75</accession>
<dbReference type="GeneID" id="84058954"/>
<protein>
    <submittedName>
        <fullName evidence="1">Uncharacterized protein</fullName>
    </submittedName>
</protein>
<dbReference type="Pfam" id="PF22511">
    <property type="entry name" value="PBP2"/>
    <property type="match status" value="1"/>
</dbReference>
<gene>
    <name evidence="1" type="ordered locus">M1425_1548</name>
</gene>
<reference evidence="1 2" key="1">
    <citation type="journal article" date="2009" name="Proc. Natl. Acad. Sci. U.S.A.">
        <title>Biogeography of the Sulfolobus islandicus pan-genome.</title>
        <authorList>
            <person name="Reno M.L."/>
            <person name="Held N.L."/>
            <person name="Fields C.J."/>
            <person name="Burke P.V."/>
            <person name="Whitaker R.J."/>
        </authorList>
    </citation>
    <scope>NUCLEOTIDE SEQUENCE [LARGE SCALE GENOMIC DNA]</scope>
    <source>
        <strain evidence="2">M.14.25 / Kamchatka #1</strain>
    </source>
</reference>
<evidence type="ECO:0000313" key="1">
    <source>
        <dbReference type="EMBL" id="ACP38297.1"/>
    </source>
</evidence>
<name>C3MW75_SACI4</name>
<dbReference type="AlphaFoldDB" id="C3MW75"/>
<proteinExistence type="predicted"/>
<sequence length="76" mass="8582">MNTRLIYLMSVNQKEIEIAIEYFKNYVSVGEIAATIDLKARGISNPQAVISKLIEMGIIEKGEGCYNLVRKSMDKK</sequence>
<organism evidence="1 2">
    <name type="scientific">Saccharolobus islandicus (strain M.14.25 / Kamchatka #1)</name>
    <name type="common">Sulfolobus islandicus</name>
    <dbReference type="NCBI Taxonomy" id="427317"/>
    <lineage>
        <taxon>Archaea</taxon>
        <taxon>Thermoproteota</taxon>
        <taxon>Thermoprotei</taxon>
        <taxon>Sulfolobales</taxon>
        <taxon>Sulfolobaceae</taxon>
        <taxon>Saccharolobus</taxon>
    </lineage>
</organism>
<dbReference type="KEGG" id="sia:M1425_1548"/>
<dbReference type="InterPro" id="IPR054264">
    <property type="entry name" value="PBP2"/>
</dbReference>
<evidence type="ECO:0000313" key="2">
    <source>
        <dbReference type="Proteomes" id="UP000001350"/>
    </source>
</evidence>
<dbReference type="RefSeq" id="WP_012711542.1">
    <property type="nucleotide sequence ID" value="NC_012588.1"/>
</dbReference>
<dbReference type="Proteomes" id="UP000001350">
    <property type="component" value="Chromosome"/>
</dbReference>
<dbReference type="EMBL" id="CP001400">
    <property type="protein sequence ID" value="ACP38297.1"/>
    <property type="molecule type" value="Genomic_DNA"/>
</dbReference>
<dbReference type="HOGENOM" id="CLU_198715_0_0_2"/>